<comment type="function">
    <text evidence="11">Regulatory subunit of the condensin complex, a complex required for conversion of interphase chromatin into mitotic-like condense chromosomes.</text>
</comment>
<keyword evidence="9 11" id="KW-0226">DNA condensation</keyword>
<evidence type="ECO:0000256" key="6">
    <source>
        <dbReference type="ARBA" id="ARBA00022490"/>
    </source>
</evidence>
<feature type="compositionally biased region" description="Polar residues" evidence="12">
    <location>
        <begin position="172"/>
        <end position="183"/>
    </location>
</feature>
<keyword evidence="7 11" id="KW-0132">Cell division</keyword>
<feature type="region of interest" description="Disordered" evidence="12">
    <location>
        <begin position="146"/>
        <end position="198"/>
    </location>
</feature>
<sequence>MTTLNSTPLRKSDATRAFHTPQSVVREAANDDEAERRIRRSEATLDVSASSGNSTIAADNENIKICLKLYSDNKLSKENAWSLTIIDSFAKLISRHSKTLQNFQVAGSTLEASTKVYGLRVDSVHTDVMRMCSELTRQTARAMNNNAADQDEQDGGDGADAGDQSFADGANKENSQGNEQQQPKAKKKRARKLVSTVTKAKESINSPLDTNPFTDPFFAKLNSVVGDVNSSSRLMQNIVPTKNSELRLRMNYPFWDPAEAPQLNLDSEPESYADCETCEMRVLPVGPENPLHALRSGYVITDAPAEDDEDDEEPRGNQSTWDHQMEDMEARNHDGSLMNRSALDVHFDINAEVEPVPTGDAFILDYDAKDIDGNDDFAEDDEMALEQCKGLMRKTVLIEDMRPLDTTCAELEYSYRPLDNISQFWAGPAHWKFKRSMRPHVTSFHSAAGSSETASLAEKPKQRVGRRKKTYEMDTLDDVLSLNDSLFVEYNPNRPVRGITTLKSSICKKWDAKKLKLPTDYDLERDRFDVWQYARGLTIRDNGVVGSMEHAPSEEYNTGDDQISCSNDIHDGPDNDMDMEQDGPFLPLPSDATQTPAMNEQDKTLVHNMTVDAISTEFKGAPDKVNKIHIAYAKTAKVIDMKQLKYNCWRLISSQVQTEQTATQIGSQPDVPLSPTQSEHGQIKFSALYRKVPLLLSKTMSENISKSLAFYAVLHLANEKSLHLLRQEDLKDFTIKQAEL</sequence>
<dbReference type="GO" id="GO:0000796">
    <property type="term" value="C:condensin complex"/>
    <property type="evidence" value="ECO:0007669"/>
    <property type="project" value="InterPro"/>
</dbReference>
<evidence type="ECO:0000313" key="13">
    <source>
        <dbReference type="EnsemblMetazoa" id="AATE017969-PA.1"/>
    </source>
</evidence>
<keyword evidence="8 11" id="KW-0498">Mitosis</keyword>
<evidence type="ECO:0000256" key="2">
    <source>
        <dbReference type="ARBA" id="ARBA00004496"/>
    </source>
</evidence>
<dbReference type="VEuPathDB" id="VectorBase:AATE017969"/>
<evidence type="ECO:0000256" key="9">
    <source>
        <dbReference type="ARBA" id="ARBA00023067"/>
    </source>
</evidence>
<evidence type="ECO:0000256" key="3">
    <source>
        <dbReference type="ARBA" id="ARBA00009471"/>
    </source>
</evidence>
<protein>
    <recommendedName>
        <fullName evidence="4 11">Condensin complex subunit 2</fullName>
    </recommendedName>
</protein>
<keyword evidence="5" id="KW-0158">Chromosome</keyword>
<accession>A0A182JH34</accession>
<organism evidence="13">
    <name type="scientific">Anopheles atroparvus</name>
    <name type="common">European mosquito</name>
    <dbReference type="NCBI Taxonomy" id="41427"/>
    <lineage>
        <taxon>Eukaryota</taxon>
        <taxon>Metazoa</taxon>
        <taxon>Ecdysozoa</taxon>
        <taxon>Arthropoda</taxon>
        <taxon>Hexapoda</taxon>
        <taxon>Insecta</taxon>
        <taxon>Pterygota</taxon>
        <taxon>Neoptera</taxon>
        <taxon>Endopterygota</taxon>
        <taxon>Diptera</taxon>
        <taxon>Nematocera</taxon>
        <taxon>Culicoidea</taxon>
        <taxon>Culicidae</taxon>
        <taxon>Anophelinae</taxon>
        <taxon>Anopheles</taxon>
    </lineage>
</organism>
<evidence type="ECO:0000256" key="1">
    <source>
        <dbReference type="ARBA" id="ARBA00004286"/>
    </source>
</evidence>
<keyword evidence="6" id="KW-0963">Cytoplasm</keyword>
<evidence type="ECO:0000256" key="12">
    <source>
        <dbReference type="SAM" id="MobiDB-lite"/>
    </source>
</evidence>
<dbReference type="PANTHER" id="PTHR13108:SF9">
    <property type="entry name" value="CONDENSIN COMPLEX SUBUNIT 2"/>
    <property type="match status" value="1"/>
</dbReference>
<evidence type="ECO:0000256" key="11">
    <source>
        <dbReference type="PIRNR" id="PIRNR017126"/>
    </source>
</evidence>
<reference evidence="13" key="1">
    <citation type="submission" date="2022-08" db="UniProtKB">
        <authorList>
            <consortium name="EnsemblMetazoa"/>
        </authorList>
    </citation>
    <scope>IDENTIFICATION</scope>
    <source>
        <strain evidence="13">EBRO</strain>
    </source>
</reference>
<dbReference type="STRING" id="41427.A0A182JH34"/>
<dbReference type="Pfam" id="PF05786">
    <property type="entry name" value="Cnd2"/>
    <property type="match status" value="1"/>
</dbReference>
<dbReference type="PIRSF" id="PIRSF017126">
    <property type="entry name" value="Condensin_H"/>
    <property type="match status" value="1"/>
</dbReference>
<dbReference type="PANTHER" id="PTHR13108">
    <property type="entry name" value="CONDENSIN COMPLEX SUBUNIT 2"/>
    <property type="match status" value="1"/>
</dbReference>
<evidence type="ECO:0000256" key="4">
    <source>
        <dbReference type="ARBA" id="ARBA00016065"/>
    </source>
</evidence>
<comment type="similarity">
    <text evidence="3 11">Belongs to the CND2 (condensin subunit 2) family.</text>
</comment>
<comment type="subcellular location">
    <subcellularLocation>
        <location evidence="1">Chromosome</location>
    </subcellularLocation>
    <subcellularLocation>
        <location evidence="2">Cytoplasm</location>
    </subcellularLocation>
</comment>
<dbReference type="EnsemblMetazoa" id="AATE017969-RA">
    <property type="protein sequence ID" value="AATE017969-PA.1"/>
    <property type="gene ID" value="AATE017969"/>
</dbReference>
<keyword evidence="10 11" id="KW-0131">Cell cycle</keyword>
<dbReference type="GO" id="GO:0007076">
    <property type="term" value="P:mitotic chromosome condensation"/>
    <property type="evidence" value="ECO:0007669"/>
    <property type="project" value="InterPro"/>
</dbReference>
<dbReference type="GO" id="GO:0003682">
    <property type="term" value="F:chromatin binding"/>
    <property type="evidence" value="ECO:0007669"/>
    <property type="project" value="TreeGrafter"/>
</dbReference>
<dbReference type="GO" id="GO:0005737">
    <property type="term" value="C:cytoplasm"/>
    <property type="evidence" value="ECO:0007669"/>
    <property type="project" value="UniProtKB-SubCell"/>
</dbReference>
<dbReference type="GO" id="GO:0051301">
    <property type="term" value="P:cell division"/>
    <property type="evidence" value="ECO:0007669"/>
    <property type="project" value="UniProtKB-KW"/>
</dbReference>
<name>A0A182JH34_ANOAO</name>
<proteinExistence type="inferred from homology"/>
<evidence type="ECO:0000256" key="5">
    <source>
        <dbReference type="ARBA" id="ARBA00022454"/>
    </source>
</evidence>
<evidence type="ECO:0000256" key="8">
    <source>
        <dbReference type="ARBA" id="ARBA00022776"/>
    </source>
</evidence>
<evidence type="ECO:0000256" key="10">
    <source>
        <dbReference type="ARBA" id="ARBA00023306"/>
    </source>
</evidence>
<dbReference type="InterPro" id="IPR022816">
    <property type="entry name" value="Condensin_barren_su2"/>
</dbReference>
<dbReference type="AlphaFoldDB" id="A0A182JH34"/>
<evidence type="ECO:0000256" key="7">
    <source>
        <dbReference type="ARBA" id="ARBA00022618"/>
    </source>
</evidence>